<evidence type="ECO:0000313" key="3">
    <source>
        <dbReference type="Proteomes" id="UP000284403"/>
    </source>
</evidence>
<dbReference type="RefSeq" id="XP_029232938.1">
    <property type="nucleotide sequence ID" value="XM_029367065.1"/>
</dbReference>
<protein>
    <submittedName>
        <fullName evidence="2">Uncharacterized protein</fullName>
    </submittedName>
</protein>
<dbReference type="Proteomes" id="UP000284403">
    <property type="component" value="Unassembled WGS sequence"/>
</dbReference>
<reference evidence="2 3" key="1">
    <citation type="journal article" date="2018" name="BMC Genomics">
        <title>Genomic comparison of Trypanosoma conorhini and Trypanosoma rangeli to Trypanosoma cruzi strains of high and low virulence.</title>
        <authorList>
            <person name="Bradwell K.R."/>
            <person name="Koparde V.N."/>
            <person name="Matveyev A.V."/>
            <person name="Serrano M.G."/>
            <person name="Alves J.M."/>
            <person name="Parikh H."/>
            <person name="Huang B."/>
            <person name="Lee V."/>
            <person name="Espinosa-Alvarez O."/>
            <person name="Ortiz P.A."/>
            <person name="Costa-Martins A.G."/>
            <person name="Teixeira M.M."/>
            <person name="Buck G.A."/>
        </authorList>
    </citation>
    <scope>NUCLEOTIDE SEQUENCE [LARGE SCALE GENOMIC DNA]</scope>
    <source>
        <strain evidence="2 3">025E</strain>
    </source>
</reference>
<comment type="caution">
    <text evidence="2">The sequence shown here is derived from an EMBL/GenBank/DDBJ whole genome shotgun (WGS) entry which is preliminary data.</text>
</comment>
<dbReference type="AlphaFoldDB" id="A0A422QCL9"/>
<gene>
    <name evidence="2" type="ORF">Tco025E_00116</name>
</gene>
<feature type="compositionally biased region" description="Basic and acidic residues" evidence="1">
    <location>
        <begin position="1"/>
        <end position="17"/>
    </location>
</feature>
<evidence type="ECO:0000313" key="2">
    <source>
        <dbReference type="EMBL" id="RNF27732.1"/>
    </source>
</evidence>
<feature type="compositionally biased region" description="Low complexity" evidence="1">
    <location>
        <begin position="29"/>
        <end position="39"/>
    </location>
</feature>
<name>A0A422QCL9_9TRYP</name>
<evidence type="ECO:0000256" key="1">
    <source>
        <dbReference type="SAM" id="MobiDB-lite"/>
    </source>
</evidence>
<organism evidence="2 3">
    <name type="scientific">Trypanosoma conorhini</name>
    <dbReference type="NCBI Taxonomy" id="83891"/>
    <lineage>
        <taxon>Eukaryota</taxon>
        <taxon>Discoba</taxon>
        <taxon>Euglenozoa</taxon>
        <taxon>Kinetoplastea</taxon>
        <taxon>Metakinetoplastina</taxon>
        <taxon>Trypanosomatida</taxon>
        <taxon>Trypanosomatidae</taxon>
        <taxon>Trypanosoma</taxon>
    </lineage>
</organism>
<sequence length="125" mass="13615">MRGEGKKQNVKETEARSKQPPPPPKTHTNNNDSDNNNKSGSGGGSVDAAHAFNKQRGTSTPKTTVLPARDNAAHWRELGEIRPPLHPAFLYPCCSSLQHPHTTPSAAPSRNAVVFVFSLSKYIYI</sequence>
<accession>A0A422QCL9</accession>
<keyword evidence="3" id="KW-1185">Reference proteome</keyword>
<dbReference type="GeneID" id="40313727"/>
<proteinExistence type="predicted"/>
<dbReference type="EMBL" id="MKKU01000001">
    <property type="protein sequence ID" value="RNF27732.1"/>
    <property type="molecule type" value="Genomic_DNA"/>
</dbReference>
<feature type="region of interest" description="Disordered" evidence="1">
    <location>
        <begin position="1"/>
        <end position="68"/>
    </location>
</feature>